<feature type="compositionally biased region" description="Polar residues" evidence="1">
    <location>
        <begin position="198"/>
        <end position="209"/>
    </location>
</feature>
<evidence type="ECO:0000256" key="1">
    <source>
        <dbReference type="SAM" id="MobiDB-lite"/>
    </source>
</evidence>
<evidence type="ECO:0000313" key="3">
    <source>
        <dbReference type="Proteomes" id="UP000799423"/>
    </source>
</evidence>
<feature type="region of interest" description="Disordered" evidence="1">
    <location>
        <begin position="109"/>
        <end position="128"/>
    </location>
</feature>
<feature type="compositionally biased region" description="Basic and acidic residues" evidence="1">
    <location>
        <begin position="137"/>
        <end position="156"/>
    </location>
</feature>
<organism evidence="2 3">
    <name type="scientific">Plenodomus tracheiphilus IPT5</name>
    <dbReference type="NCBI Taxonomy" id="1408161"/>
    <lineage>
        <taxon>Eukaryota</taxon>
        <taxon>Fungi</taxon>
        <taxon>Dikarya</taxon>
        <taxon>Ascomycota</taxon>
        <taxon>Pezizomycotina</taxon>
        <taxon>Dothideomycetes</taxon>
        <taxon>Pleosporomycetidae</taxon>
        <taxon>Pleosporales</taxon>
        <taxon>Pleosporineae</taxon>
        <taxon>Leptosphaeriaceae</taxon>
        <taxon>Plenodomus</taxon>
    </lineage>
</organism>
<keyword evidence="3" id="KW-1185">Reference proteome</keyword>
<evidence type="ECO:0000313" key="2">
    <source>
        <dbReference type="EMBL" id="KAF2843969.1"/>
    </source>
</evidence>
<gene>
    <name evidence="2" type="ORF">T440DRAFT_73027</name>
</gene>
<feature type="region of interest" description="Disordered" evidence="1">
    <location>
        <begin position="136"/>
        <end position="242"/>
    </location>
</feature>
<dbReference type="AlphaFoldDB" id="A0A6A7AP72"/>
<dbReference type="EMBL" id="MU006451">
    <property type="protein sequence ID" value="KAF2843969.1"/>
    <property type="molecule type" value="Genomic_DNA"/>
</dbReference>
<feature type="compositionally biased region" description="Basic and acidic residues" evidence="1">
    <location>
        <begin position="166"/>
        <end position="179"/>
    </location>
</feature>
<dbReference type="Proteomes" id="UP000799423">
    <property type="component" value="Unassembled WGS sequence"/>
</dbReference>
<reference evidence="2" key="1">
    <citation type="submission" date="2020-01" db="EMBL/GenBank/DDBJ databases">
        <authorList>
            <consortium name="DOE Joint Genome Institute"/>
            <person name="Haridas S."/>
            <person name="Albert R."/>
            <person name="Binder M."/>
            <person name="Bloem J."/>
            <person name="Labutti K."/>
            <person name="Salamov A."/>
            <person name="Andreopoulos B."/>
            <person name="Baker S.E."/>
            <person name="Barry K."/>
            <person name="Bills G."/>
            <person name="Bluhm B.H."/>
            <person name="Cannon C."/>
            <person name="Castanera R."/>
            <person name="Culley D.E."/>
            <person name="Daum C."/>
            <person name="Ezra D."/>
            <person name="Gonzalez J.B."/>
            <person name="Henrissat B."/>
            <person name="Kuo A."/>
            <person name="Liang C."/>
            <person name="Lipzen A."/>
            <person name="Lutzoni F."/>
            <person name="Magnuson J."/>
            <person name="Mondo S."/>
            <person name="Nolan M."/>
            <person name="Ohm R."/>
            <person name="Pangilinan J."/>
            <person name="Park H.-J."/>
            <person name="Ramirez L."/>
            <person name="Alfaro M."/>
            <person name="Sun H."/>
            <person name="Tritt A."/>
            <person name="Yoshinaga Y."/>
            <person name="Zwiers L.-H."/>
            <person name="Turgeon B.G."/>
            <person name="Goodwin S.B."/>
            <person name="Spatafora J.W."/>
            <person name="Crous P.W."/>
            <person name="Grigoriev I.V."/>
        </authorList>
    </citation>
    <scope>NUCLEOTIDE SEQUENCE</scope>
    <source>
        <strain evidence="2">IPT5</strain>
    </source>
</reference>
<proteinExistence type="predicted"/>
<sequence length="242" mass="26275">MSMNSFPTQNFQFINHSGPLKPKLTWRREHTKTMPSEEHDYLELDESPSTRPALKSCGAEDFDLASAGENTCDLEISGCKGDVGSLGVSYLQDEEGMEFEHFISRGTSEEALSGKSTGQPTPFEGDSPERAIVIADDQSKSDANKDNKGYPHDPSLKDALNSGLVDRPESQDSGPRHCELSSAPSTPSTGSSVVAKEQQANGDTLSENHITMHEPQGSLNREAEEHASGTVECRVRHQNGMP</sequence>
<feature type="compositionally biased region" description="Low complexity" evidence="1">
    <location>
        <begin position="181"/>
        <end position="195"/>
    </location>
</feature>
<dbReference type="OrthoDB" id="3790830at2759"/>
<protein>
    <submittedName>
        <fullName evidence="2">Uncharacterized protein</fullName>
    </submittedName>
</protein>
<accession>A0A6A7AP72</accession>
<name>A0A6A7AP72_9PLEO</name>